<evidence type="ECO:0000313" key="1">
    <source>
        <dbReference type="EMBL" id="KAK8027973.1"/>
    </source>
</evidence>
<reference evidence="1 2" key="1">
    <citation type="submission" date="2023-01" db="EMBL/GenBank/DDBJ databases">
        <title>Analysis of 21 Apiospora genomes using comparative genomics revels a genus with tremendous synthesis potential of carbohydrate active enzymes and secondary metabolites.</title>
        <authorList>
            <person name="Sorensen T."/>
        </authorList>
    </citation>
    <scope>NUCLEOTIDE SEQUENCE [LARGE SCALE GENOMIC DNA]</scope>
    <source>
        <strain evidence="1 2">CBS 20057</strain>
    </source>
</reference>
<dbReference type="EMBL" id="JAQQWI010000007">
    <property type="protein sequence ID" value="KAK8027973.1"/>
    <property type="molecule type" value="Genomic_DNA"/>
</dbReference>
<dbReference type="Proteomes" id="UP001396898">
    <property type="component" value="Unassembled WGS sequence"/>
</dbReference>
<protein>
    <submittedName>
        <fullName evidence="1">Uncharacterized protein</fullName>
    </submittedName>
</protein>
<proteinExistence type="predicted"/>
<name>A0ABR1S9E6_9PEZI</name>
<evidence type="ECO:0000313" key="2">
    <source>
        <dbReference type="Proteomes" id="UP001396898"/>
    </source>
</evidence>
<accession>A0ABR1S9E6</accession>
<comment type="caution">
    <text evidence="1">The sequence shown here is derived from an EMBL/GenBank/DDBJ whole genome shotgun (WGS) entry which is preliminary data.</text>
</comment>
<gene>
    <name evidence="1" type="ORF">PG991_005029</name>
</gene>
<keyword evidence="2" id="KW-1185">Reference proteome</keyword>
<sequence length="168" mass="17293">MGTDNSFLKRRSLPTCPETALYTLIPYQAHETHPSIHRDASQLTRALLETLARVAQTLRLADAVEVDLVGDPTHEPAARLALVPGLGGGAQQVAHDDATVPLAPGGAALVVARGVVVVYPTHGHAVARGRRRALVRQVAEEAGARVGPGQGFGGAGYEVVAAGGDGSS</sequence>
<organism evidence="1 2">
    <name type="scientific">Apiospora marii</name>
    <dbReference type="NCBI Taxonomy" id="335849"/>
    <lineage>
        <taxon>Eukaryota</taxon>
        <taxon>Fungi</taxon>
        <taxon>Dikarya</taxon>
        <taxon>Ascomycota</taxon>
        <taxon>Pezizomycotina</taxon>
        <taxon>Sordariomycetes</taxon>
        <taxon>Xylariomycetidae</taxon>
        <taxon>Amphisphaeriales</taxon>
        <taxon>Apiosporaceae</taxon>
        <taxon>Apiospora</taxon>
    </lineage>
</organism>